<dbReference type="Proteomes" id="UP000308114">
    <property type="component" value="Unassembled WGS sequence"/>
</dbReference>
<evidence type="ECO:0000313" key="1">
    <source>
        <dbReference type="EMBL" id="TKH44332.1"/>
    </source>
</evidence>
<accession>A0A4U2PWY2</accession>
<organism evidence="1 2">
    <name type="scientific">Paenibacillus terrae</name>
    <dbReference type="NCBI Taxonomy" id="159743"/>
    <lineage>
        <taxon>Bacteria</taxon>
        <taxon>Bacillati</taxon>
        <taxon>Bacillota</taxon>
        <taxon>Bacilli</taxon>
        <taxon>Bacillales</taxon>
        <taxon>Paenibacillaceae</taxon>
        <taxon>Paenibacillus</taxon>
    </lineage>
</organism>
<protein>
    <submittedName>
        <fullName evidence="1">Uncharacterized protein</fullName>
    </submittedName>
</protein>
<sequence>MRGMVMIEDELENKLSNLILIVIPALKVKNIILHLEFNEILNCLDQLSEILKGKQLISKSLANKLFRLYTTVETELVYVKEGEEPGDLLPQLYMRIMAVLGELFMD</sequence>
<dbReference type="EMBL" id="PNXQ01000012">
    <property type="protein sequence ID" value="TKH44332.1"/>
    <property type="molecule type" value="Genomic_DNA"/>
</dbReference>
<reference evidence="1 2" key="1">
    <citation type="submission" date="2018-01" db="EMBL/GenBank/DDBJ databases">
        <title>Bacillales members from the olive rhizosphere are effective biological control agents against Verticillium dahliae.</title>
        <authorList>
            <person name="Gomez-Lama C."/>
            <person name="Legarda G."/>
            <person name="Ruano-Rosa D."/>
            <person name="Pizarro-Tobias P."/>
            <person name="Valverde-Corredor A."/>
            <person name="Niqui J.L."/>
            <person name="Trivino J.C."/>
            <person name="Roca A."/>
            <person name="Mercado-Blanco J."/>
        </authorList>
    </citation>
    <scope>NUCLEOTIDE SEQUENCE [LARGE SCALE GENOMIC DNA]</scope>
    <source>
        <strain evidence="1 2">PIC167</strain>
    </source>
</reference>
<comment type="caution">
    <text evidence="1">The sequence shown here is derived from an EMBL/GenBank/DDBJ whole genome shotgun (WGS) entry which is preliminary data.</text>
</comment>
<name>A0A4U2PWY2_9BACL</name>
<dbReference type="AlphaFoldDB" id="A0A4U2PWY2"/>
<proteinExistence type="predicted"/>
<gene>
    <name evidence="1" type="ORF">C1I60_13505</name>
</gene>
<evidence type="ECO:0000313" key="2">
    <source>
        <dbReference type="Proteomes" id="UP000308114"/>
    </source>
</evidence>